<feature type="compositionally biased region" description="Basic and acidic residues" evidence="1">
    <location>
        <begin position="52"/>
        <end position="75"/>
    </location>
</feature>
<dbReference type="Proteomes" id="UP001161247">
    <property type="component" value="Chromosome 3"/>
</dbReference>
<accession>A0AAV1CVJ5</accession>
<evidence type="ECO:0000256" key="1">
    <source>
        <dbReference type="SAM" id="MobiDB-lite"/>
    </source>
</evidence>
<proteinExistence type="predicted"/>
<sequence>MVSSIDHKASSSGLSTKEKQDTPIDLADQSPSNPSSGKRRVSKEKLATILENSKEEKKSETWDAQESKQKLEDESGLKQRVVVCKQLAVYVPNVDFSLRFAVVEELTDDQGLDNAATVVNEEETRVDGILEFETENDLEGDENIQEEGTLLMNNLLVADKRATDDTAIGSSS</sequence>
<name>A0AAV1CVJ5_OLDCO</name>
<feature type="non-terminal residue" evidence="2">
    <location>
        <position position="172"/>
    </location>
</feature>
<feature type="region of interest" description="Disordered" evidence="1">
    <location>
        <begin position="1"/>
        <end position="75"/>
    </location>
</feature>
<keyword evidence="3" id="KW-1185">Reference proteome</keyword>
<protein>
    <submittedName>
        <fullName evidence="2">OLC1v1036205C1</fullName>
    </submittedName>
</protein>
<feature type="non-terminal residue" evidence="2">
    <location>
        <position position="1"/>
    </location>
</feature>
<evidence type="ECO:0000313" key="2">
    <source>
        <dbReference type="EMBL" id="CAI9099391.1"/>
    </source>
</evidence>
<dbReference type="EMBL" id="OX459120">
    <property type="protein sequence ID" value="CAI9099391.1"/>
    <property type="molecule type" value="Genomic_DNA"/>
</dbReference>
<reference evidence="2" key="1">
    <citation type="submission" date="2023-03" db="EMBL/GenBank/DDBJ databases">
        <authorList>
            <person name="Julca I."/>
        </authorList>
    </citation>
    <scope>NUCLEOTIDE SEQUENCE</scope>
</reference>
<evidence type="ECO:0000313" key="3">
    <source>
        <dbReference type="Proteomes" id="UP001161247"/>
    </source>
</evidence>
<organism evidence="2 3">
    <name type="scientific">Oldenlandia corymbosa var. corymbosa</name>
    <dbReference type="NCBI Taxonomy" id="529605"/>
    <lineage>
        <taxon>Eukaryota</taxon>
        <taxon>Viridiplantae</taxon>
        <taxon>Streptophyta</taxon>
        <taxon>Embryophyta</taxon>
        <taxon>Tracheophyta</taxon>
        <taxon>Spermatophyta</taxon>
        <taxon>Magnoliopsida</taxon>
        <taxon>eudicotyledons</taxon>
        <taxon>Gunneridae</taxon>
        <taxon>Pentapetalae</taxon>
        <taxon>asterids</taxon>
        <taxon>lamiids</taxon>
        <taxon>Gentianales</taxon>
        <taxon>Rubiaceae</taxon>
        <taxon>Rubioideae</taxon>
        <taxon>Spermacoceae</taxon>
        <taxon>Hedyotis-Oldenlandia complex</taxon>
        <taxon>Oldenlandia</taxon>
    </lineage>
</organism>
<gene>
    <name evidence="2" type="ORF">OLC1_LOCUS9424</name>
</gene>
<dbReference type="AlphaFoldDB" id="A0AAV1CVJ5"/>